<dbReference type="OMA" id="FHYNAMS"/>
<keyword evidence="2" id="KW-0378">Hydrolase</keyword>
<dbReference type="PANTHER" id="PTHR11066">
    <property type="entry name" value="ACYL-COA THIOESTERASE"/>
    <property type="match status" value="1"/>
</dbReference>
<dbReference type="Pfam" id="PF13622">
    <property type="entry name" value="4HBT_3"/>
    <property type="match status" value="1"/>
</dbReference>
<dbReference type="STRING" id="322104.A3LT30"/>
<dbReference type="eggNOG" id="KOG3016">
    <property type="taxonomic scope" value="Eukaryota"/>
</dbReference>
<dbReference type="Proteomes" id="UP000002258">
    <property type="component" value="Chromosome 4"/>
</dbReference>
<reference evidence="5 6" key="1">
    <citation type="journal article" date="2007" name="Nat. Biotechnol.">
        <title>Genome sequence of the lignocellulose-bioconverting and xylose-fermenting yeast Pichia stipitis.</title>
        <authorList>
            <person name="Jeffries T.W."/>
            <person name="Grigoriev I.V."/>
            <person name="Grimwood J."/>
            <person name="Laplaza J.M."/>
            <person name="Aerts A."/>
            <person name="Salamov A."/>
            <person name="Schmutz J."/>
            <person name="Lindquist E."/>
            <person name="Dehal P."/>
            <person name="Shapiro H."/>
            <person name="Jin Y.S."/>
            <person name="Passoth V."/>
            <person name="Richardson P.M."/>
        </authorList>
    </citation>
    <scope>NUCLEOTIDE SEQUENCE [LARGE SCALE GENOMIC DNA]</scope>
    <source>
        <strain evidence="6">ATCC 58785 / CBS 6054 / NBRC 10063 / NRRL Y-11545</strain>
    </source>
</reference>
<evidence type="ECO:0000259" key="3">
    <source>
        <dbReference type="Pfam" id="PF13622"/>
    </source>
</evidence>
<sequence length="347" mass="40230">MDQLEEKYNRGFRHIEDFEEAFRVVRVEEDRYVGAHRLELPMIGARGVYGGHTAAQSLLVGIRCVRDDPSRADFLPESFHMYFIAAGDPRVPMSYEVAKLYDDENMSKRSIKVIQKGRVRSNVLVTMVKPGYKTQKAVDIAMPVPPLQLKYPDPNKLYQVHHTGYVRNAYSDEFVDYSLCPEEDALYPAERWITKIMRPHNQQSFKDPTNNYVALADLSDSALLTTMARVLHLPWNPTEDHPFEEIDHSKNAMSIMPITLNALHLFHYNAMSLDHHIYFHNDNIGEDIKSYDAVKDWLCLTYQMTRHRNSRTLVRGFMYNKKHQCVATIIQEGLTIMHDSVPEKVKL</sequence>
<evidence type="ECO:0000259" key="4">
    <source>
        <dbReference type="Pfam" id="PF20789"/>
    </source>
</evidence>
<evidence type="ECO:0000256" key="1">
    <source>
        <dbReference type="ARBA" id="ARBA00006538"/>
    </source>
</evidence>
<dbReference type="CDD" id="cd03445">
    <property type="entry name" value="Thioesterase_II_repeat2"/>
    <property type="match status" value="1"/>
</dbReference>
<evidence type="ECO:0000313" key="6">
    <source>
        <dbReference type="Proteomes" id="UP000002258"/>
    </source>
</evidence>
<dbReference type="GO" id="GO:0047617">
    <property type="term" value="F:fatty acyl-CoA hydrolase activity"/>
    <property type="evidence" value="ECO:0007669"/>
    <property type="project" value="InterPro"/>
</dbReference>
<comment type="similarity">
    <text evidence="1">Belongs to the C/M/P thioester hydrolase family.</text>
</comment>
<name>A3LT30_PICST</name>
<dbReference type="Gene3D" id="2.40.160.210">
    <property type="entry name" value="Acyl-CoA thioesterase, double hotdog domain"/>
    <property type="match status" value="1"/>
</dbReference>
<dbReference type="HOGENOM" id="CLU_032690_2_1_1"/>
<proteinExistence type="inferred from homology"/>
<feature type="domain" description="Acyl-CoA thioesterase-like N-terminal HotDog" evidence="3">
    <location>
        <begin position="41"/>
        <end position="127"/>
    </location>
</feature>
<dbReference type="InterPro" id="IPR049450">
    <property type="entry name" value="ACOT8-like_C"/>
</dbReference>
<dbReference type="GO" id="GO:0005782">
    <property type="term" value="C:peroxisomal matrix"/>
    <property type="evidence" value="ECO:0007669"/>
    <property type="project" value="UniProtKB-SubCell"/>
</dbReference>
<dbReference type="InterPro" id="IPR049449">
    <property type="entry name" value="TesB_ACOT8-like_N"/>
</dbReference>
<dbReference type="FunCoup" id="A3LT30">
    <property type="interactions" value="178"/>
</dbReference>
<feature type="domain" description="Acyl-CoA thioesterase-like C-terminal" evidence="4">
    <location>
        <begin position="197"/>
        <end position="334"/>
    </location>
</feature>
<organism evidence="5 6">
    <name type="scientific">Scheffersomyces stipitis (strain ATCC 58785 / CBS 6054 / NBRC 10063 / NRRL Y-11545)</name>
    <name type="common">Yeast</name>
    <name type="synonym">Pichia stipitis</name>
    <dbReference type="NCBI Taxonomy" id="322104"/>
    <lineage>
        <taxon>Eukaryota</taxon>
        <taxon>Fungi</taxon>
        <taxon>Dikarya</taxon>
        <taxon>Ascomycota</taxon>
        <taxon>Saccharomycotina</taxon>
        <taxon>Pichiomycetes</taxon>
        <taxon>Debaryomycetaceae</taxon>
        <taxon>Scheffersomyces</taxon>
    </lineage>
</organism>
<keyword evidence="6" id="KW-1185">Reference proteome</keyword>
<dbReference type="OrthoDB" id="68328at2759"/>
<dbReference type="InParanoid" id="A3LT30"/>
<accession>A3LT30</accession>
<dbReference type="EMBL" id="CP000498">
    <property type="protein sequence ID" value="ABN65994.2"/>
    <property type="molecule type" value="Genomic_DNA"/>
</dbReference>
<dbReference type="GO" id="GO:0006637">
    <property type="term" value="P:acyl-CoA metabolic process"/>
    <property type="evidence" value="ECO:0007669"/>
    <property type="project" value="InterPro"/>
</dbReference>
<dbReference type="KEGG" id="pic:PICST_89284"/>
<gene>
    <name evidence="5" type="ORF">PICST_89284</name>
</gene>
<dbReference type="InterPro" id="IPR003703">
    <property type="entry name" value="Acyl_CoA_thio"/>
</dbReference>
<dbReference type="CDD" id="cd03444">
    <property type="entry name" value="Thioesterase_II_repeat1"/>
    <property type="match status" value="1"/>
</dbReference>
<dbReference type="PANTHER" id="PTHR11066:SF34">
    <property type="entry name" value="ACYL-COENZYME A THIOESTERASE 8"/>
    <property type="match status" value="1"/>
</dbReference>
<dbReference type="SUPFAM" id="SSF54637">
    <property type="entry name" value="Thioesterase/thiol ester dehydrase-isomerase"/>
    <property type="match status" value="2"/>
</dbReference>
<dbReference type="AlphaFoldDB" id="A3LT30"/>
<dbReference type="InterPro" id="IPR042171">
    <property type="entry name" value="Acyl-CoA_hotdog"/>
</dbReference>
<dbReference type="InterPro" id="IPR029069">
    <property type="entry name" value="HotDog_dom_sf"/>
</dbReference>
<dbReference type="Pfam" id="PF20789">
    <property type="entry name" value="4HBT_3C"/>
    <property type="match status" value="1"/>
</dbReference>
<dbReference type="RefSeq" id="XP_001384023.2">
    <property type="nucleotide sequence ID" value="XM_001383986.1"/>
</dbReference>
<evidence type="ECO:0000313" key="5">
    <source>
        <dbReference type="EMBL" id="ABN65994.2"/>
    </source>
</evidence>
<evidence type="ECO:0000256" key="2">
    <source>
        <dbReference type="ARBA" id="ARBA00022801"/>
    </source>
</evidence>
<dbReference type="GO" id="GO:0009062">
    <property type="term" value="P:fatty acid catabolic process"/>
    <property type="evidence" value="ECO:0007669"/>
    <property type="project" value="TreeGrafter"/>
</dbReference>
<protein>
    <submittedName>
        <fullName evidence="5">Peroxisomal acyl-CoA thioesterase</fullName>
    </submittedName>
</protein>
<dbReference type="GeneID" id="4838984"/>